<proteinExistence type="predicted"/>
<name>A0ABT3W833_9PROT</name>
<gene>
    <name evidence="1" type="ORF">NQF64_01230</name>
</gene>
<comment type="caution">
    <text evidence="1">The sequence shown here is derived from an EMBL/GenBank/DDBJ whole genome shotgun (WGS) entry which is preliminary data.</text>
</comment>
<evidence type="ECO:0000313" key="1">
    <source>
        <dbReference type="EMBL" id="MCX5613874.1"/>
    </source>
</evidence>
<protein>
    <submittedName>
        <fullName evidence="1">ATP-binding protein</fullName>
    </submittedName>
</protein>
<dbReference type="GO" id="GO:0005524">
    <property type="term" value="F:ATP binding"/>
    <property type="evidence" value="ECO:0007669"/>
    <property type="project" value="UniProtKB-KW"/>
</dbReference>
<dbReference type="SUPFAM" id="SSF52540">
    <property type="entry name" value="P-loop containing nucleoside triphosphate hydrolases"/>
    <property type="match status" value="1"/>
</dbReference>
<dbReference type="PANTHER" id="PTHR42935">
    <property type="entry name" value="SLR0930 PROTEIN"/>
    <property type="match status" value="1"/>
</dbReference>
<dbReference type="Proteomes" id="UP001165648">
    <property type="component" value="Unassembled WGS sequence"/>
</dbReference>
<dbReference type="PANTHER" id="PTHR42935:SF1">
    <property type="entry name" value="SLR0930 PROTEIN"/>
    <property type="match status" value="1"/>
</dbReference>
<keyword evidence="2" id="KW-1185">Reference proteome</keyword>
<dbReference type="EMBL" id="JANIDW010000001">
    <property type="protein sequence ID" value="MCX5613874.1"/>
    <property type="molecule type" value="Genomic_DNA"/>
</dbReference>
<reference evidence="1 2" key="1">
    <citation type="submission" date="2022-07" db="EMBL/GenBank/DDBJ databases">
        <title>Bombella genomes.</title>
        <authorList>
            <person name="Harer L."/>
            <person name="Styblova S."/>
            <person name="Ehrmann M."/>
        </authorList>
    </citation>
    <scope>NUCLEOTIDE SEQUENCE [LARGE SCALE GENOMIC DNA]</scope>
    <source>
        <strain evidence="1 2">TMW 2.2558</strain>
    </source>
</reference>
<keyword evidence="1" id="KW-0547">Nucleotide-binding</keyword>
<organism evidence="1 2">
    <name type="scientific">Bombella saccharophila</name>
    <dbReference type="NCBI Taxonomy" id="2967338"/>
    <lineage>
        <taxon>Bacteria</taxon>
        <taxon>Pseudomonadati</taxon>
        <taxon>Pseudomonadota</taxon>
        <taxon>Alphaproteobacteria</taxon>
        <taxon>Acetobacterales</taxon>
        <taxon>Acetobacteraceae</taxon>
        <taxon>Bombella</taxon>
    </lineage>
</organism>
<accession>A0ABT3W833</accession>
<dbReference type="InterPro" id="IPR008533">
    <property type="entry name" value="DUF815"/>
</dbReference>
<evidence type="ECO:0000313" key="2">
    <source>
        <dbReference type="Proteomes" id="UP001165648"/>
    </source>
</evidence>
<dbReference type="RefSeq" id="WP_266106214.1">
    <property type="nucleotide sequence ID" value="NZ_JANIDW010000001.1"/>
</dbReference>
<dbReference type="Pfam" id="PF05673">
    <property type="entry name" value="DUF815"/>
    <property type="match status" value="1"/>
</dbReference>
<keyword evidence="1" id="KW-0067">ATP-binding</keyword>
<dbReference type="Gene3D" id="3.40.50.300">
    <property type="entry name" value="P-loop containing nucleotide triphosphate hydrolases"/>
    <property type="match status" value="1"/>
</dbReference>
<sequence length="291" mass="32211">MPSAALLPLLTRIAESLERIAPPPADPTVLEDERSDIFLWQGTTANLQPLKAMQTVPLSLLKGIDQQMQKVLANTRFFAQGLAANNVMLWGARGMGKSSLVKACLLRVNEEQRKAGQPPLALIEIPRDDLHTLPQLLALLRCSTRRVILFCDDLSFEAQDADYKSLKSILDGGIAGRPEHVLVYATSNRRHLMPRHMIDNEAGDAINPGEAIEEKLSLSDRFGLWIGLYGATQEHYLSIIDAYAAERHLPIAQEDLHRRALQWAIQRGSRSGRVAAQFITALAAELATAQR</sequence>
<dbReference type="InterPro" id="IPR027417">
    <property type="entry name" value="P-loop_NTPase"/>
</dbReference>